<protein>
    <submittedName>
        <fullName evidence="1">Uncharacterized protein</fullName>
    </submittedName>
</protein>
<proteinExistence type="predicted"/>
<evidence type="ECO:0000313" key="1">
    <source>
        <dbReference type="EMBL" id="KAG7496502.1"/>
    </source>
</evidence>
<organism evidence="1 2">
    <name type="scientific">Solea senegalensis</name>
    <name type="common">Senegalese sole</name>
    <dbReference type="NCBI Taxonomy" id="28829"/>
    <lineage>
        <taxon>Eukaryota</taxon>
        <taxon>Metazoa</taxon>
        <taxon>Chordata</taxon>
        <taxon>Craniata</taxon>
        <taxon>Vertebrata</taxon>
        <taxon>Euteleostomi</taxon>
        <taxon>Actinopterygii</taxon>
        <taxon>Neopterygii</taxon>
        <taxon>Teleostei</taxon>
        <taxon>Neoteleostei</taxon>
        <taxon>Acanthomorphata</taxon>
        <taxon>Carangaria</taxon>
        <taxon>Pleuronectiformes</taxon>
        <taxon>Pleuronectoidei</taxon>
        <taxon>Soleidae</taxon>
        <taxon>Solea</taxon>
    </lineage>
</organism>
<name>A0AAV6QXL8_SOLSE</name>
<accession>A0AAV6QXL8</accession>
<keyword evidence="2" id="KW-1185">Reference proteome</keyword>
<dbReference type="Proteomes" id="UP000693946">
    <property type="component" value="Linkage Group LG3"/>
</dbReference>
<sequence>MDVNPVNEGLFSKSSKRNTTAAKVWIQSLQTRPHLKTRLSVQWQRLGHDVMKPSEIGLSVCPPSHHCVTQTHAGQDTGWVCPCRGRVRSPTHLTLISSLIATRSPPVINTCLSSPVL</sequence>
<evidence type="ECO:0000313" key="2">
    <source>
        <dbReference type="Proteomes" id="UP000693946"/>
    </source>
</evidence>
<reference evidence="1 2" key="1">
    <citation type="journal article" date="2021" name="Sci. Rep.">
        <title>Chromosome anchoring in Senegalese sole (Solea senegalensis) reveals sex-associated markers and genome rearrangements in flatfish.</title>
        <authorList>
            <person name="Guerrero-Cozar I."/>
            <person name="Gomez-Garrido J."/>
            <person name="Berbel C."/>
            <person name="Martinez-Blanch J.F."/>
            <person name="Alioto T."/>
            <person name="Claros M.G."/>
            <person name="Gagnaire P.A."/>
            <person name="Manchado M."/>
        </authorList>
    </citation>
    <scope>NUCLEOTIDE SEQUENCE [LARGE SCALE GENOMIC DNA]</scope>
    <source>
        <strain evidence="1">Sse05_10M</strain>
    </source>
</reference>
<dbReference type="EMBL" id="JAGKHQ010000015">
    <property type="protein sequence ID" value="KAG7496502.1"/>
    <property type="molecule type" value="Genomic_DNA"/>
</dbReference>
<comment type="caution">
    <text evidence="1">The sequence shown here is derived from an EMBL/GenBank/DDBJ whole genome shotgun (WGS) entry which is preliminary data.</text>
</comment>
<dbReference type="AlphaFoldDB" id="A0AAV6QXL8"/>
<gene>
    <name evidence="1" type="ORF">JOB18_020249</name>
</gene>